<dbReference type="Gene3D" id="1.10.510.10">
    <property type="entry name" value="Transferase(Phosphotransferase) domain 1"/>
    <property type="match status" value="1"/>
</dbReference>
<evidence type="ECO:0000256" key="3">
    <source>
        <dbReference type="ARBA" id="ARBA00022840"/>
    </source>
</evidence>
<feature type="binding site" evidence="4">
    <location>
        <position position="82"/>
    </location>
    <ligand>
        <name>ATP</name>
        <dbReference type="ChEBI" id="CHEBI:30616"/>
    </ligand>
</feature>
<keyword evidence="1" id="KW-0418">Kinase</keyword>
<sequence length="400" mass="45299">MGDYNDYGDILAPDTREYEDLLCDEVEGNSDYGNNAQHRFYPICLGELLNKHYRVEHRLGRGGSSTVWMAYDLKSEKYVALKVMIEEHGEYEYHMQKVICDTVKDTSHLLTYIDAFILSGDGKNHRVLVFPLLGPCHAWYNVKEKSMATRMSAARQLLQALESLHDSDIVHQDLNAGNCMWGMTSLDHLGRNAIYKLLGRPQKAVIAIDDGEIWKPGELVKSVEIPPSLRTDAFYLGDFGLAMKLGAPAVEGQPPRPNGRPPARYCSPDRLFNKSPSKACDMWSYMCLFAELYCGQPLFIPLDGGVVSSMVDRLGPLPEEYKSHFCDPMNERDEWFTKIPNPEDGIAAKVRRLAPNASTQELKHVLSIMRKCFDYNPDKRPTATQLLRDPSFQAIMDIHC</sequence>
<evidence type="ECO:0000259" key="5">
    <source>
        <dbReference type="SMART" id="SM00220"/>
    </source>
</evidence>
<keyword evidence="2 4" id="KW-0547">Nucleotide-binding</keyword>
<dbReference type="GO" id="GO:0005524">
    <property type="term" value="F:ATP binding"/>
    <property type="evidence" value="ECO:0007669"/>
    <property type="project" value="UniProtKB-UniRule"/>
</dbReference>
<evidence type="ECO:0000256" key="4">
    <source>
        <dbReference type="PROSITE-ProRule" id="PRU10141"/>
    </source>
</evidence>
<evidence type="ECO:0000256" key="2">
    <source>
        <dbReference type="ARBA" id="ARBA00022741"/>
    </source>
</evidence>
<dbReference type="InterPro" id="IPR011009">
    <property type="entry name" value="Kinase-like_dom_sf"/>
</dbReference>
<dbReference type="AlphaFoldDB" id="A0AAF0DHD1"/>
<dbReference type="InterPro" id="IPR050117">
    <property type="entry name" value="MAPK"/>
</dbReference>
<evidence type="ECO:0000256" key="1">
    <source>
        <dbReference type="ARBA" id="ARBA00022527"/>
    </source>
</evidence>
<keyword evidence="1" id="KW-0808">Transferase</keyword>
<keyword evidence="3 4" id="KW-0067">ATP-binding</keyword>
<protein>
    <recommendedName>
        <fullName evidence="5">Protein kinase domain-containing protein</fullName>
    </recommendedName>
</protein>
<dbReference type="PANTHER" id="PTHR24055">
    <property type="entry name" value="MITOGEN-ACTIVATED PROTEIN KINASE"/>
    <property type="match status" value="1"/>
</dbReference>
<dbReference type="SUPFAM" id="SSF56112">
    <property type="entry name" value="Protein kinase-like (PK-like)"/>
    <property type="match status" value="1"/>
</dbReference>
<feature type="domain" description="Protein kinase" evidence="5">
    <location>
        <begin position="53"/>
        <end position="392"/>
    </location>
</feature>
<dbReference type="InterPro" id="IPR017441">
    <property type="entry name" value="Protein_kinase_ATP_BS"/>
</dbReference>
<dbReference type="PROSITE" id="PS00107">
    <property type="entry name" value="PROTEIN_KINASE_ATP"/>
    <property type="match status" value="1"/>
</dbReference>
<dbReference type="GO" id="GO:0004674">
    <property type="term" value="F:protein serine/threonine kinase activity"/>
    <property type="evidence" value="ECO:0007669"/>
    <property type="project" value="UniProtKB-KW"/>
</dbReference>
<dbReference type="Proteomes" id="UP001219355">
    <property type="component" value="Chromosome 2"/>
</dbReference>
<dbReference type="SMART" id="SM00220">
    <property type="entry name" value="S_TKc"/>
    <property type="match status" value="1"/>
</dbReference>
<reference evidence="6" key="1">
    <citation type="submission" date="2023-03" db="EMBL/GenBank/DDBJ databases">
        <title>Emydomyces testavorans Genome Sequence.</title>
        <authorList>
            <person name="Hoyer L."/>
        </authorList>
    </citation>
    <scope>NUCLEOTIDE SEQUENCE</scope>
    <source>
        <strain evidence="6">16-2883</strain>
    </source>
</reference>
<name>A0AAF0DHD1_9EURO</name>
<keyword evidence="7" id="KW-1185">Reference proteome</keyword>
<proteinExistence type="predicted"/>
<gene>
    <name evidence="6" type="ORF">PRK78_002998</name>
</gene>
<evidence type="ECO:0000313" key="6">
    <source>
        <dbReference type="EMBL" id="WEW57531.1"/>
    </source>
</evidence>
<dbReference type="Pfam" id="PF00069">
    <property type="entry name" value="Pkinase"/>
    <property type="match status" value="2"/>
</dbReference>
<organism evidence="6 7">
    <name type="scientific">Emydomyces testavorans</name>
    <dbReference type="NCBI Taxonomy" id="2070801"/>
    <lineage>
        <taxon>Eukaryota</taxon>
        <taxon>Fungi</taxon>
        <taxon>Dikarya</taxon>
        <taxon>Ascomycota</taxon>
        <taxon>Pezizomycotina</taxon>
        <taxon>Eurotiomycetes</taxon>
        <taxon>Eurotiomycetidae</taxon>
        <taxon>Onygenales</taxon>
        <taxon>Nannizziopsiaceae</taxon>
        <taxon>Emydomyces</taxon>
    </lineage>
</organism>
<dbReference type="Gene3D" id="3.30.200.20">
    <property type="entry name" value="Phosphorylase Kinase, domain 1"/>
    <property type="match status" value="1"/>
</dbReference>
<keyword evidence="1" id="KW-0723">Serine/threonine-protein kinase</keyword>
<accession>A0AAF0DHD1</accession>
<dbReference type="EMBL" id="CP120628">
    <property type="protein sequence ID" value="WEW57531.1"/>
    <property type="molecule type" value="Genomic_DNA"/>
</dbReference>
<dbReference type="InterPro" id="IPR000719">
    <property type="entry name" value="Prot_kinase_dom"/>
</dbReference>
<evidence type="ECO:0000313" key="7">
    <source>
        <dbReference type="Proteomes" id="UP001219355"/>
    </source>
</evidence>